<dbReference type="RefSeq" id="XP_031875184.1">
    <property type="nucleotide sequence ID" value="XM_032011130.1"/>
</dbReference>
<dbReference type="Proteomes" id="UP000254866">
    <property type="component" value="Unassembled WGS sequence"/>
</dbReference>
<feature type="region of interest" description="Disordered" evidence="1">
    <location>
        <begin position="302"/>
        <end position="346"/>
    </location>
</feature>
<accession>A0A370U433</accession>
<feature type="domain" description="DUF7492" evidence="3">
    <location>
        <begin position="24"/>
        <end position="276"/>
    </location>
</feature>
<gene>
    <name evidence="4" type="ORF">BP5553_02507</name>
</gene>
<feature type="compositionally biased region" description="Low complexity" evidence="1">
    <location>
        <begin position="303"/>
        <end position="319"/>
    </location>
</feature>
<reference evidence="4 5" key="1">
    <citation type="journal article" date="2018" name="IMA Fungus">
        <title>IMA Genome-F 9: Draft genome sequence of Annulohypoxylon stygium, Aspergillus mulundensis, Berkeleyomyces basicola (syn. Thielaviopsis basicola), Ceratocystis smalleyi, two Cercospora beticola strains, Coleophoma cylindrospora, Fusarium fracticaudum, Phialophora cf. hyalina, and Morchella septimelata.</title>
        <authorList>
            <person name="Wingfield B.D."/>
            <person name="Bills G.F."/>
            <person name="Dong Y."/>
            <person name="Huang W."/>
            <person name="Nel W.J."/>
            <person name="Swalarsk-Parry B.S."/>
            <person name="Vaghefi N."/>
            <person name="Wilken P.M."/>
            <person name="An Z."/>
            <person name="de Beer Z.W."/>
            <person name="De Vos L."/>
            <person name="Chen L."/>
            <person name="Duong T.A."/>
            <person name="Gao Y."/>
            <person name="Hammerbacher A."/>
            <person name="Kikkert J.R."/>
            <person name="Li Y."/>
            <person name="Li H."/>
            <person name="Li K."/>
            <person name="Li Q."/>
            <person name="Liu X."/>
            <person name="Ma X."/>
            <person name="Naidoo K."/>
            <person name="Pethybridge S.J."/>
            <person name="Sun J."/>
            <person name="Steenkamp E.T."/>
            <person name="van der Nest M.A."/>
            <person name="van Wyk S."/>
            <person name="Wingfield M.J."/>
            <person name="Xiong C."/>
            <person name="Yue Q."/>
            <person name="Zhang X."/>
        </authorList>
    </citation>
    <scope>NUCLEOTIDE SEQUENCE [LARGE SCALE GENOMIC DNA]</scope>
    <source>
        <strain evidence="4 5">BP 5553</strain>
    </source>
</reference>
<keyword evidence="2" id="KW-0732">Signal</keyword>
<feature type="chain" id="PRO_5016778266" description="DUF7492 domain-containing protein" evidence="2">
    <location>
        <begin position="26"/>
        <end position="418"/>
    </location>
</feature>
<feature type="compositionally biased region" description="Polar residues" evidence="1">
    <location>
        <begin position="320"/>
        <end position="334"/>
    </location>
</feature>
<evidence type="ECO:0000313" key="4">
    <source>
        <dbReference type="EMBL" id="RDL42528.1"/>
    </source>
</evidence>
<comment type="caution">
    <text evidence="4">The sequence shown here is derived from an EMBL/GenBank/DDBJ whole genome shotgun (WGS) entry which is preliminary data.</text>
</comment>
<dbReference type="AlphaFoldDB" id="A0A370U433"/>
<feature type="compositionally biased region" description="Polar residues" evidence="1">
    <location>
        <begin position="359"/>
        <end position="393"/>
    </location>
</feature>
<evidence type="ECO:0000256" key="1">
    <source>
        <dbReference type="SAM" id="MobiDB-lite"/>
    </source>
</evidence>
<name>A0A370U433_9HELO</name>
<sequence>MKFQLNPKAGLAALVLLACASITEAHTWTEQLRLIASNGTFVGAPGYQRGYSPRKAGVDTNKDMVYELNGQNIPKTSPMCKASQKIGNQTPGFDMLKAAPQDFIAIQYEENGHVTLTNDGLPKGTQPQPTRPAGNGTVFVYGTKQPSNDDTYFGIHRVWNADGTGGDKRGKLLATRYFDDGQCYQSNNDAYSAFRKSKSPEDGEVLCQTDVQLPADAGTTGTYTLYWVWEFPSLDPKTGSIITPEDYTACIDISMTSNPVPAAGAFVAKQDIKSKAIEAQLKTSFLVDPSAVPVLQAAAKPFSGEAPSSGPNGSAASTPTVTGTAKPKQSSGGQKPNGAAPSAAGADNIVTVTVTKTVDRSTAPTSAPQTQQPKLSINESAATSSKATGTNQAKPGITGVPVVQPFLPGRRQARAFSA</sequence>
<keyword evidence="5" id="KW-1185">Reference proteome</keyword>
<dbReference type="PROSITE" id="PS51257">
    <property type="entry name" value="PROKAR_LIPOPROTEIN"/>
    <property type="match status" value="1"/>
</dbReference>
<dbReference type="InterPro" id="IPR055915">
    <property type="entry name" value="DUF7492"/>
</dbReference>
<evidence type="ECO:0000259" key="3">
    <source>
        <dbReference type="Pfam" id="PF24320"/>
    </source>
</evidence>
<dbReference type="OrthoDB" id="64281at2759"/>
<dbReference type="GeneID" id="43595356"/>
<feature type="signal peptide" evidence="2">
    <location>
        <begin position="1"/>
        <end position="25"/>
    </location>
</feature>
<protein>
    <recommendedName>
        <fullName evidence="3">DUF7492 domain-containing protein</fullName>
    </recommendedName>
</protein>
<evidence type="ECO:0000313" key="5">
    <source>
        <dbReference type="Proteomes" id="UP000254866"/>
    </source>
</evidence>
<feature type="region of interest" description="Disordered" evidence="1">
    <location>
        <begin position="359"/>
        <end position="405"/>
    </location>
</feature>
<organism evidence="4 5">
    <name type="scientific">Venustampulla echinocandica</name>
    <dbReference type="NCBI Taxonomy" id="2656787"/>
    <lineage>
        <taxon>Eukaryota</taxon>
        <taxon>Fungi</taxon>
        <taxon>Dikarya</taxon>
        <taxon>Ascomycota</taxon>
        <taxon>Pezizomycotina</taxon>
        <taxon>Leotiomycetes</taxon>
        <taxon>Helotiales</taxon>
        <taxon>Pleuroascaceae</taxon>
        <taxon>Venustampulla</taxon>
    </lineage>
</organism>
<dbReference type="Pfam" id="PF24320">
    <property type="entry name" value="DUF7492"/>
    <property type="match status" value="1"/>
</dbReference>
<evidence type="ECO:0000256" key="2">
    <source>
        <dbReference type="SAM" id="SignalP"/>
    </source>
</evidence>
<dbReference type="EMBL" id="NPIC01000001">
    <property type="protein sequence ID" value="RDL42528.1"/>
    <property type="molecule type" value="Genomic_DNA"/>
</dbReference>
<proteinExistence type="predicted"/>